<feature type="domain" description="Amidohydrolase-related" evidence="1">
    <location>
        <begin position="102"/>
        <end position="447"/>
    </location>
</feature>
<dbReference type="InterPro" id="IPR032466">
    <property type="entry name" value="Metal_Hydrolase"/>
</dbReference>
<dbReference type="Proteomes" id="UP000444316">
    <property type="component" value="Unassembled WGS sequence"/>
</dbReference>
<dbReference type="PANTHER" id="PTHR43135:SF3">
    <property type="entry name" value="ALPHA-D-RIBOSE 1-METHYLPHOSPHONATE 5-TRIPHOSPHATE DIPHOSPHATASE"/>
    <property type="match status" value="1"/>
</dbReference>
<reference evidence="2" key="1">
    <citation type="submission" date="2019-12" db="EMBL/GenBank/DDBJ databases">
        <title>Novel species isolated from a subtropical stream in China.</title>
        <authorList>
            <person name="Lu H."/>
        </authorList>
    </citation>
    <scope>NUCLEOTIDE SEQUENCE [LARGE SCALE GENOMIC DNA]</scope>
    <source>
        <strain evidence="2">FT93W</strain>
    </source>
</reference>
<dbReference type="PANTHER" id="PTHR43135">
    <property type="entry name" value="ALPHA-D-RIBOSE 1-METHYLPHOSPHONATE 5-TRIPHOSPHATE DIPHOSPHATASE"/>
    <property type="match status" value="1"/>
</dbReference>
<dbReference type="InterPro" id="IPR057744">
    <property type="entry name" value="OTAase-like"/>
</dbReference>
<dbReference type="Pfam" id="PF01979">
    <property type="entry name" value="Amidohydro_1"/>
    <property type="match status" value="1"/>
</dbReference>
<dbReference type="EMBL" id="WWCL01000001">
    <property type="protein sequence ID" value="MYN44553.1"/>
    <property type="molecule type" value="Genomic_DNA"/>
</dbReference>
<dbReference type="Gene3D" id="3.20.20.140">
    <property type="entry name" value="Metal-dependent hydrolases"/>
    <property type="match status" value="1"/>
</dbReference>
<sequence>MLQFGQHRSDISTTTSGEHDLKLNYPRWASLSALSLALLGLGIVSHASAAVTAIKAARMLDVRSGNTIEAAVILIDGERITAAGSKLAIPAGAQVIDLGDKTVLPGLIDMHTHLTGDPADLGYSVIAKSVPRITLTGAKNARLTLQAGFTSVRDVGADAYADIGLRDAINAGDVPGPRIAASGPPMGITGGHCDDTMHAPEFKSVALGVADGVEEALKVTRRNIKYGADVIKICATGGVLSFGDDPRTSQYTLEELKAIISDAHRLGRKVAAHAHGGDGIRLAVLAGVDSIEHGSYIDDEGIKLMKEHKTWLVPTVYLGDWLIANAEAIKLPAPLLAKAKVVLPTARQNIARAIKAGVPIAFGTDAAVYPHGLNGREFAVLVKLGMTPLQAIRTATVNASELLGWTDRVGSIEAGKFADIIAVDGDPLKDVSTLERVQWVMKGGAVVK</sequence>
<dbReference type="InterPro" id="IPR006680">
    <property type="entry name" value="Amidohydro-rel"/>
</dbReference>
<evidence type="ECO:0000259" key="1">
    <source>
        <dbReference type="Pfam" id="PF01979"/>
    </source>
</evidence>
<dbReference type="Gene3D" id="2.30.40.10">
    <property type="entry name" value="Urease, subunit C, domain 1"/>
    <property type="match status" value="1"/>
</dbReference>
<name>A0A845HU72_9BURK</name>
<dbReference type="AlphaFoldDB" id="A0A845HU72"/>
<dbReference type="SUPFAM" id="SSF51338">
    <property type="entry name" value="Composite domain of metallo-dependent hydrolases"/>
    <property type="match status" value="1"/>
</dbReference>
<organism evidence="2 3">
    <name type="scientific">Duganella fentianensis</name>
    <dbReference type="NCBI Taxonomy" id="2692177"/>
    <lineage>
        <taxon>Bacteria</taxon>
        <taxon>Pseudomonadati</taxon>
        <taxon>Pseudomonadota</taxon>
        <taxon>Betaproteobacteria</taxon>
        <taxon>Burkholderiales</taxon>
        <taxon>Oxalobacteraceae</taxon>
        <taxon>Telluria group</taxon>
        <taxon>Duganella</taxon>
    </lineage>
</organism>
<evidence type="ECO:0000313" key="2">
    <source>
        <dbReference type="EMBL" id="MYN44553.1"/>
    </source>
</evidence>
<keyword evidence="2" id="KW-0378">Hydrolase</keyword>
<accession>A0A845HU72</accession>
<dbReference type="InterPro" id="IPR051781">
    <property type="entry name" value="Metallo-dep_Hydrolase"/>
</dbReference>
<keyword evidence="3" id="KW-1185">Reference proteome</keyword>
<dbReference type="InterPro" id="IPR011059">
    <property type="entry name" value="Metal-dep_hydrolase_composite"/>
</dbReference>
<proteinExistence type="predicted"/>
<dbReference type="CDD" id="cd01299">
    <property type="entry name" value="Met_dep_hydrolase_A"/>
    <property type="match status" value="1"/>
</dbReference>
<comment type="caution">
    <text evidence="2">The sequence shown here is derived from an EMBL/GenBank/DDBJ whole genome shotgun (WGS) entry which is preliminary data.</text>
</comment>
<protein>
    <submittedName>
        <fullName evidence="2">Amidohydrolase family protein</fullName>
    </submittedName>
</protein>
<dbReference type="SUPFAM" id="SSF51556">
    <property type="entry name" value="Metallo-dependent hydrolases"/>
    <property type="match status" value="1"/>
</dbReference>
<gene>
    <name evidence="2" type="ORF">GTP23_05615</name>
</gene>
<dbReference type="GO" id="GO:0016810">
    <property type="term" value="F:hydrolase activity, acting on carbon-nitrogen (but not peptide) bonds"/>
    <property type="evidence" value="ECO:0007669"/>
    <property type="project" value="InterPro"/>
</dbReference>
<evidence type="ECO:0000313" key="3">
    <source>
        <dbReference type="Proteomes" id="UP000444316"/>
    </source>
</evidence>